<keyword evidence="1" id="KW-0378">Hydrolase</keyword>
<evidence type="ECO:0000256" key="1">
    <source>
        <dbReference type="ARBA" id="ARBA00022670"/>
    </source>
</evidence>
<proteinExistence type="predicted"/>
<feature type="domain" description="Integrase catalytic" evidence="3">
    <location>
        <begin position="239"/>
        <end position="403"/>
    </location>
</feature>
<sequence>MLEVFRWLLLRRSRLLLVPRWVLDSASDVHVSNQRSVLHNVRKDEVHFFQGYDGNAREDEYVGDVTLRMTDNKKPHAELKLPFTNVLFSPTAPDNLLSMDTLERDGWVVKFGFINSQRVCWLRKNHVELLLLKTDRRYRLKATAVAVYTVQSGAQQVQQNTSDPTALTQRSRKKSDASSLERWHLRFAHLNLPALQRMAMHEVTAGMNEELDEDMSSPCWACNDAKMTRMSYKKPVTRRATGPFQKLMSDMCYVGEVTYNGFKHFQLVQDEASRYLWGFMMHKKEEASEVVLVHVKWVLAQGHKVEVFNSDQGPELFNNKLKFFLEANGIEYTTTNAYSPEENGLVEKTNGVVMSRVRCLLTAANMPGSRWGEAFNFAIEVMNISGSSVLGVETPYYRRFGERPDVFMLRTWGCVTFIFTPKVWRKSKLENPGKPGLFVGYAKHSESFRILNLLTGKINEVRSVEVEEEWTVESSHVEKLLSNRYGKGRHVLPMIIPLIVVLLLEREEDRLIQQRQVRLDAGWGPTNTAAAAAPSTPEGVLQLGGNAPQFGDSACESGVNGAANSPNSSRMQTAGPHPDQGVSRSVGGQDSSDAASDEAADGDVEMDDAGASFGDPADLLGRLSTYAGFIDNDSEGDDDEADGWRGEASRAATSFRPDSTPECSTPGLRSGDSCEFSD</sequence>
<dbReference type="GO" id="GO:0008233">
    <property type="term" value="F:peptidase activity"/>
    <property type="evidence" value="ECO:0007669"/>
    <property type="project" value="UniProtKB-KW"/>
</dbReference>
<feature type="compositionally biased region" description="Acidic residues" evidence="2">
    <location>
        <begin position="632"/>
        <end position="641"/>
    </location>
</feature>
<feature type="compositionally biased region" description="Low complexity" evidence="2">
    <location>
        <begin position="524"/>
        <end position="539"/>
    </location>
</feature>
<name>A0A6A4BDT8_9STRA</name>
<dbReference type="GO" id="GO:0003676">
    <property type="term" value="F:nucleic acid binding"/>
    <property type="evidence" value="ECO:0007669"/>
    <property type="project" value="InterPro"/>
</dbReference>
<gene>
    <name evidence="4" type="ORF">PR003_g30711</name>
</gene>
<dbReference type="InterPro" id="IPR054722">
    <property type="entry name" value="PolX-like_BBD"/>
</dbReference>
<dbReference type="GO" id="GO:0015074">
    <property type="term" value="P:DNA integration"/>
    <property type="evidence" value="ECO:0007669"/>
    <property type="project" value="InterPro"/>
</dbReference>
<dbReference type="Pfam" id="PF22936">
    <property type="entry name" value="Pol_BBD"/>
    <property type="match status" value="1"/>
</dbReference>
<dbReference type="InterPro" id="IPR039537">
    <property type="entry name" value="Retrotran_Ty1/copia-like"/>
</dbReference>
<evidence type="ECO:0000313" key="5">
    <source>
        <dbReference type="Proteomes" id="UP000434957"/>
    </source>
</evidence>
<feature type="compositionally biased region" description="Low complexity" evidence="2">
    <location>
        <begin position="585"/>
        <end position="594"/>
    </location>
</feature>
<dbReference type="InterPro" id="IPR036397">
    <property type="entry name" value="RNaseH_sf"/>
</dbReference>
<evidence type="ECO:0000256" key="2">
    <source>
        <dbReference type="SAM" id="MobiDB-lite"/>
    </source>
</evidence>
<feature type="compositionally biased region" description="Polar residues" evidence="2">
    <location>
        <begin position="154"/>
        <end position="169"/>
    </location>
</feature>
<dbReference type="EMBL" id="QXFT01005892">
    <property type="protein sequence ID" value="KAE9270803.1"/>
    <property type="molecule type" value="Genomic_DNA"/>
</dbReference>
<feature type="compositionally biased region" description="Polar residues" evidence="2">
    <location>
        <begin position="562"/>
        <end position="572"/>
    </location>
</feature>
<dbReference type="GO" id="GO:0006508">
    <property type="term" value="P:proteolysis"/>
    <property type="evidence" value="ECO:0007669"/>
    <property type="project" value="UniProtKB-KW"/>
</dbReference>
<comment type="caution">
    <text evidence="4">The sequence shown here is derived from an EMBL/GenBank/DDBJ whole genome shotgun (WGS) entry which is preliminary data.</text>
</comment>
<feature type="region of interest" description="Disordered" evidence="2">
    <location>
        <begin position="524"/>
        <end position="678"/>
    </location>
</feature>
<organism evidence="4 5">
    <name type="scientific">Phytophthora rubi</name>
    <dbReference type="NCBI Taxonomy" id="129364"/>
    <lineage>
        <taxon>Eukaryota</taxon>
        <taxon>Sar</taxon>
        <taxon>Stramenopiles</taxon>
        <taxon>Oomycota</taxon>
        <taxon>Peronosporomycetes</taxon>
        <taxon>Peronosporales</taxon>
        <taxon>Peronosporaceae</taxon>
        <taxon>Phytophthora</taxon>
    </lineage>
</organism>
<dbReference type="Pfam" id="PF25597">
    <property type="entry name" value="SH3_retrovirus"/>
    <property type="match status" value="1"/>
</dbReference>
<reference evidence="4 5" key="1">
    <citation type="submission" date="2018-08" db="EMBL/GenBank/DDBJ databases">
        <title>Genomic investigation of the strawberry pathogen Phytophthora fragariae indicates pathogenicity is determined by transcriptional variation in three key races.</title>
        <authorList>
            <person name="Adams T.M."/>
            <person name="Armitage A.D."/>
            <person name="Sobczyk M.K."/>
            <person name="Bates H.J."/>
            <person name="Dunwell J.M."/>
            <person name="Nellist C.F."/>
            <person name="Harrison R.J."/>
        </authorList>
    </citation>
    <scope>NUCLEOTIDE SEQUENCE [LARGE SCALE GENOMIC DNA]</scope>
    <source>
        <strain evidence="4 5">SCRP333</strain>
    </source>
</reference>
<dbReference type="Gene3D" id="3.30.420.10">
    <property type="entry name" value="Ribonuclease H-like superfamily/Ribonuclease H"/>
    <property type="match status" value="1"/>
</dbReference>
<dbReference type="InterPro" id="IPR057670">
    <property type="entry name" value="SH3_retrovirus"/>
</dbReference>
<accession>A0A6A4BDT8</accession>
<dbReference type="PANTHER" id="PTHR42648:SF24">
    <property type="entry name" value="INTEGRASE CATALYTIC DOMAIN-CONTAINING PROTEIN"/>
    <property type="match status" value="1"/>
</dbReference>
<feature type="region of interest" description="Disordered" evidence="2">
    <location>
        <begin position="154"/>
        <end position="175"/>
    </location>
</feature>
<dbReference type="PROSITE" id="PS50994">
    <property type="entry name" value="INTEGRASE"/>
    <property type="match status" value="1"/>
</dbReference>
<feature type="compositionally biased region" description="Acidic residues" evidence="2">
    <location>
        <begin position="595"/>
        <end position="608"/>
    </location>
</feature>
<protein>
    <recommendedName>
        <fullName evidence="3">Integrase catalytic domain-containing protein</fullName>
    </recommendedName>
</protein>
<dbReference type="Pfam" id="PF00665">
    <property type="entry name" value="rve"/>
    <property type="match status" value="1"/>
</dbReference>
<dbReference type="SUPFAM" id="SSF53098">
    <property type="entry name" value="Ribonuclease H-like"/>
    <property type="match status" value="1"/>
</dbReference>
<keyword evidence="1" id="KW-0645">Protease</keyword>
<dbReference type="InterPro" id="IPR001584">
    <property type="entry name" value="Integrase_cat-core"/>
</dbReference>
<dbReference type="AlphaFoldDB" id="A0A6A4BDT8"/>
<dbReference type="PANTHER" id="PTHR42648">
    <property type="entry name" value="TRANSPOSASE, PUTATIVE-RELATED"/>
    <property type="match status" value="1"/>
</dbReference>
<dbReference type="InterPro" id="IPR012337">
    <property type="entry name" value="RNaseH-like_sf"/>
</dbReference>
<keyword evidence="5" id="KW-1185">Reference proteome</keyword>
<dbReference type="Proteomes" id="UP000434957">
    <property type="component" value="Unassembled WGS sequence"/>
</dbReference>
<evidence type="ECO:0000259" key="3">
    <source>
        <dbReference type="PROSITE" id="PS50994"/>
    </source>
</evidence>
<evidence type="ECO:0000313" key="4">
    <source>
        <dbReference type="EMBL" id="KAE9270803.1"/>
    </source>
</evidence>